<name>A0ABU5H7J4_9BACT</name>
<protein>
    <recommendedName>
        <fullName evidence="3">Protein kinase</fullName>
    </recommendedName>
</protein>
<gene>
    <name evidence="1" type="ORF">SYV04_22000</name>
</gene>
<evidence type="ECO:0000313" key="1">
    <source>
        <dbReference type="EMBL" id="MDY7229102.1"/>
    </source>
</evidence>
<keyword evidence="2" id="KW-1185">Reference proteome</keyword>
<dbReference type="Proteomes" id="UP001291309">
    <property type="component" value="Unassembled WGS sequence"/>
</dbReference>
<accession>A0ABU5H7J4</accession>
<evidence type="ECO:0000313" key="2">
    <source>
        <dbReference type="Proteomes" id="UP001291309"/>
    </source>
</evidence>
<comment type="caution">
    <text evidence="1">The sequence shown here is derived from an EMBL/GenBank/DDBJ whole genome shotgun (WGS) entry which is preliminary data.</text>
</comment>
<organism evidence="1 2">
    <name type="scientific">Hyalangium rubrum</name>
    <dbReference type="NCBI Taxonomy" id="3103134"/>
    <lineage>
        <taxon>Bacteria</taxon>
        <taxon>Pseudomonadati</taxon>
        <taxon>Myxococcota</taxon>
        <taxon>Myxococcia</taxon>
        <taxon>Myxococcales</taxon>
        <taxon>Cystobacterineae</taxon>
        <taxon>Archangiaceae</taxon>
        <taxon>Hyalangium</taxon>
    </lineage>
</organism>
<dbReference type="RefSeq" id="WP_321547823.1">
    <property type="nucleotide sequence ID" value="NZ_JAXIVS010000007.1"/>
</dbReference>
<proteinExistence type="predicted"/>
<sequence>MMRRLALAVVLAGALFLVLLPKRTLDGFQEAAPPVLDERGDMNGAPLMLSVLPPSPVVGFEPLPVLGRGAVPELPDPVPRGRKRAPCTRRGEVELHGSCWVPVGTEKAPCGADWYEHEGRCYVPTMPPERPPAEGSPR</sequence>
<dbReference type="EMBL" id="JAXIVS010000007">
    <property type="protein sequence ID" value="MDY7229102.1"/>
    <property type="molecule type" value="Genomic_DNA"/>
</dbReference>
<evidence type="ECO:0008006" key="3">
    <source>
        <dbReference type="Google" id="ProtNLM"/>
    </source>
</evidence>
<reference evidence="1 2" key="1">
    <citation type="submission" date="2023-12" db="EMBL/GenBank/DDBJ databases">
        <title>the genome sequence of Hyalangium sp. s54d21.</title>
        <authorList>
            <person name="Zhang X."/>
        </authorList>
    </citation>
    <scope>NUCLEOTIDE SEQUENCE [LARGE SCALE GENOMIC DNA]</scope>
    <source>
        <strain evidence="2">s54d21</strain>
    </source>
</reference>